<dbReference type="PROSITE" id="PS00599">
    <property type="entry name" value="AA_TRANSFER_CLASS_2"/>
    <property type="match status" value="1"/>
</dbReference>
<evidence type="ECO:0000313" key="14">
    <source>
        <dbReference type="EMBL" id="NMM50247.1"/>
    </source>
</evidence>
<dbReference type="SUPFAM" id="SSF53383">
    <property type="entry name" value="PLP-dependent transferases"/>
    <property type="match status" value="1"/>
</dbReference>
<dbReference type="EMBL" id="JABBNU010000011">
    <property type="protein sequence ID" value="NMM50247.1"/>
    <property type="molecule type" value="Genomic_DNA"/>
</dbReference>
<dbReference type="PANTHER" id="PTHR42885:SF2">
    <property type="entry name" value="HISTIDINOL-PHOSPHATE AMINOTRANSFERASE"/>
    <property type="match status" value="1"/>
</dbReference>
<reference evidence="14 15" key="1">
    <citation type="submission" date="2020-04" db="EMBL/GenBank/DDBJ databases">
        <title>Flammeovirgaceae bacterium KN852 isolated from deep sea.</title>
        <authorList>
            <person name="Zhang D.-C."/>
        </authorList>
    </citation>
    <scope>NUCLEOTIDE SEQUENCE [LARGE SCALE GENOMIC DNA]</scope>
    <source>
        <strain evidence="14 15">KN852</strain>
    </source>
</reference>
<feature type="modified residue" description="N6-(pyridoxal phosphate)lysine" evidence="12">
    <location>
        <position position="209"/>
    </location>
</feature>
<keyword evidence="8 12" id="KW-0808">Transferase</keyword>
<keyword evidence="6 12" id="KW-0032">Aminotransferase</keyword>
<dbReference type="InterPro" id="IPR005861">
    <property type="entry name" value="HisP_aminotrans"/>
</dbReference>
<evidence type="ECO:0000313" key="15">
    <source>
        <dbReference type="Proteomes" id="UP000559010"/>
    </source>
</evidence>
<comment type="caution">
    <text evidence="14">The sequence shown here is derived from an EMBL/GenBank/DDBJ whole genome shotgun (WGS) entry which is preliminary data.</text>
</comment>
<sequence>MVEIDNLIRPHLRGIKPYSSARDEFEGTASVFLDANENPFGSADGSSYNRYPDPLQRNVKKKISLLKGVEIENIFLGNGSDEPIDLLFRLFCEPGVDKVITTPPTYGMYKVSADINNVKNVEVPLLENFQLDVDSIINAIDANVKMIFLCSPNNPSGNLLNSEDIRAILNTFDGLVVIDEAYIDFTNEESWLTRLSGYQNMVVLQTFSKAWGLAGLRLGMAFANEKIIGYLNKIKPPYNINQATQELASKALDNFKSVGDWVSVIVAERKRISEKLLKLSTVKKVYSSDANFILVRLEGAGKLYRDLIEKGVVVRNRSNVLLCDDCLRITIGTPSENDILINELSTLISQPIN</sequence>
<keyword evidence="10 12" id="KW-0368">Histidine biosynthesis</keyword>
<comment type="cofactor">
    <cofactor evidence="1 12">
        <name>pyridoxal 5'-phosphate</name>
        <dbReference type="ChEBI" id="CHEBI:597326"/>
    </cofactor>
</comment>
<dbReference type="Proteomes" id="UP000559010">
    <property type="component" value="Unassembled WGS sequence"/>
</dbReference>
<evidence type="ECO:0000256" key="5">
    <source>
        <dbReference type="ARBA" id="ARBA00011738"/>
    </source>
</evidence>
<comment type="subunit">
    <text evidence="5 12">Homodimer.</text>
</comment>
<comment type="pathway">
    <text evidence="2 12">Amino-acid biosynthesis; L-histidine biosynthesis; L-histidine from 5-phospho-alpha-D-ribose 1-diphosphate: step 7/9.</text>
</comment>
<feature type="domain" description="Aminotransferase class I/classII large" evidence="13">
    <location>
        <begin position="38"/>
        <end position="343"/>
    </location>
</feature>
<dbReference type="InterPro" id="IPR015421">
    <property type="entry name" value="PyrdxlP-dep_Trfase_major"/>
</dbReference>
<evidence type="ECO:0000256" key="2">
    <source>
        <dbReference type="ARBA" id="ARBA00005011"/>
    </source>
</evidence>
<name>A0A848J109_9BACT</name>
<dbReference type="Pfam" id="PF00155">
    <property type="entry name" value="Aminotran_1_2"/>
    <property type="match status" value="1"/>
</dbReference>
<evidence type="ECO:0000256" key="9">
    <source>
        <dbReference type="ARBA" id="ARBA00022898"/>
    </source>
</evidence>
<dbReference type="UniPathway" id="UPA00031">
    <property type="reaction ID" value="UER00012"/>
</dbReference>
<dbReference type="InterPro" id="IPR015424">
    <property type="entry name" value="PyrdxlP-dep_Trfase"/>
</dbReference>
<organism evidence="14 15">
    <name type="scientific">Marinigracilibium pacificum</name>
    <dbReference type="NCBI Taxonomy" id="2729599"/>
    <lineage>
        <taxon>Bacteria</taxon>
        <taxon>Pseudomonadati</taxon>
        <taxon>Bacteroidota</taxon>
        <taxon>Cytophagia</taxon>
        <taxon>Cytophagales</taxon>
        <taxon>Flammeovirgaceae</taxon>
        <taxon>Marinigracilibium</taxon>
    </lineage>
</organism>
<evidence type="ECO:0000256" key="1">
    <source>
        <dbReference type="ARBA" id="ARBA00001933"/>
    </source>
</evidence>
<evidence type="ECO:0000256" key="12">
    <source>
        <dbReference type="HAMAP-Rule" id="MF_01023"/>
    </source>
</evidence>
<dbReference type="GO" id="GO:0000105">
    <property type="term" value="P:L-histidine biosynthetic process"/>
    <property type="evidence" value="ECO:0007669"/>
    <property type="project" value="UniProtKB-UniRule"/>
</dbReference>
<keyword evidence="15" id="KW-1185">Reference proteome</keyword>
<evidence type="ECO:0000256" key="4">
    <source>
        <dbReference type="ARBA" id="ARBA00007970"/>
    </source>
</evidence>
<comment type="catalytic activity">
    <reaction evidence="11 12">
        <text>L-histidinol phosphate + 2-oxoglutarate = 3-(imidazol-4-yl)-2-oxopropyl phosphate + L-glutamate</text>
        <dbReference type="Rhea" id="RHEA:23744"/>
        <dbReference type="ChEBI" id="CHEBI:16810"/>
        <dbReference type="ChEBI" id="CHEBI:29985"/>
        <dbReference type="ChEBI" id="CHEBI:57766"/>
        <dbReference type="ChEBI" id="CHEBI:57980"/>
        <dbReference type="EC" id="2.6.1.9"/>
    </reaction>
</comment>
<dbReference type="NCBIfam" id="TIGR01141">
    <property type="entry name" value="hisC"/>
    <property type="match status" value="1"/>
</dbReference>
<dbReference type="InterPro" id="IPR015422">
    <property type="entry name" value="PyrdxlP-dep_Trfase_small"/>
</dbReference>
<dbReference type="PANTHER" id="PTHR42885">
    <property type="entry name" value="HISTIDINOL-PHOSPHATE AMINOTRANSFERASE-RELATED"/>
    <property type="match status" value="1"/>
</dbReference>
<keyword evidence="9 12" id="KW-0663">Pyridoxal phosphate</keyword>
<dbReference type="EC" id="2.6.1.9" evidence="12"/>
<evidence type="ECO:0000256" key="3">
    <source>
        <dbReference type="ARBA" id="ARBA00005189"/>
    </source>
</evidence>
<comment type="pathway">
    <text evidence="3">Lipid metabolism.</text>
</comment>
<evidence type="ECO:0000256" key="10">
    <source>
        <dbReference type="ARBA" id="ARBA00023102"/>
    </source>
</evidence>
<dbReference type="HAMAP" id="MF_01023">
    <property type="entry name" value="HisC_aminotrans_2"/>
    <property type="match status" value="1"/>
</dbReference>
<evidence type="ECO:0000256" key="7">
    <source>
        <dbReference type="ARBA" id="ARBA00022605"/>
    </source>
</evidence>
<dbReference type="CDD" id="cd00609">
    <property type="entry name" value="AAT_like"/>
    <property type="match status" value="1"/>
</dbReference>
<evidence type="ECO:0000256" key="8">
    <source>
        <dbReference type="ARBA" id="ARBA00022679"/>
    </source>
</evidence>
<dbReference type="InterPro" id="IPR004839">
    <property type="entry name" value="Aminotransferase_I/II_large"/>
</dbReference>
<dbReference type="AlphaFoldDB" id="A0A848J109"/>
<gene>
    <name evidence="12 14" type="primary">hisC</name>
    <name evidence="14" type="ORF">HH304_17695</name>
</gene>
<dbReference type="InterPro" id="IPR001917">
    <property type="entry name" value="Aminotrans_II_pyridoxalP_BS"/>
</dbReference>
<dbReference type="GO" id="GO:0004400">
    <property type="term" value="F:histidinol-phosphate transaminase activity"/>
    <property type="evidence" value="ECO:0007669"/>
    <property type="project" value="UniProtKB-UniRule"/>
</dbReference>
<evidence type="ECO:0000256" key="6">
    <source>
        <dbReference type="ARBA" id="ARBA00022576"/>
    </source>
</evidence>
<accession>A0A848J109</accession>
<evidence type="ECO:0000256" key="11">
    <source>
        <dbReference type="ARBA" id="ARBA00047481"/>
    </source>
</evidence>
<dbReference type="GO" id="GO:0030170">
    <property type="term" value="F:pyridoxal phosphate binding"/>
    <property type="evidence" value="ECO:0007669"/>
    <property type="project" value="InterPro"/>
</dbReference>
<comment type="similarity">
    <text evidence="4 12">Belongs to the class-II pyridoxal-phosphate-dependent aminotransferase family. Histidinol-phosphate aminotransferase subfamily.</text>
</comment>
<protein>
    <recommendedName>
        <fullName evidence="12">Histidinol-phosphate aminotransferase</fullName>
        <ecNumber evidence="12">2.6.1.9</ecNumber>
    </recommendedName>
    <alternativeName>
        <fullName evidence="12">Imidazole acetol-phosphate transaminase</fullName>
    </alternativeName>
</protein>
<proteinExistence type="inferred from homology"/>
<evidence type="ECO:0000259" key="13">
    <source>
        <dbReference type="Pfam" id="PF00155"/>
    </source>
</evidence>
<dbReference type="Gene3D" id="3.40.640.10">
    <property type="entry name" value="Type I PLP-dependent aspartate aminotransferase-like (Major domain)"/>
    <property type="match status" value="1"/>
</dbReference>
<dbReference type="Gene3D" id="3.90.1150.10">
    <property type="entry name" value="Aspartate Aminotransferase, domain 1"/>
    <property type="match status" value="1"/>
</dbReference>
<keyword evidence="7 12" id="KW-0028">Amino-acid biosynthesis</keyword>